<comment type="caution">
    <text evidence="2">The sequence shown here is derived from an EMBL/GenBank/DDBJ whole genome shotgun (WGS) entry which is preliminary data.</text>
</comment>
<proteinExistence type="predicted"/>
<name>A0A8T0I5H7_CERPU</name>
<evidence type="ECO:0000313" key="3">
    <source>
        <dbReference type="Proteomes" id="UP000822688"/>
    </source>
</evidence>
<dbReference type="Pfam" id="PF01814">
    <property type="entry name" value="Hemerythrin"/>
    <property type="match status" value="1"/>
</dbReference>
<accession>A0A8T0I5H7</accession>
<dbReference type="InterPro" id="IPR012312">
    <property type="entry name" value="Hemerythrin-like"/>
</dbReference>
<dbReference type="AlphaFoldDB" id="A0A8T0I5H7"/>
<dbReference type="EMBL" id="CM026424">
    <property type="protein sequence ID" value="KAG0578900.1"/>
    <property type="molecule type" value="Genomic_DNA"/>
</dbReference>
<dbReference type="Proteomes" id="UP000822688">
    <property type="component" value="Chromosome 4"/>
</dbReference>
<gene>
    <name evidence="2" type="ORF">KC19_4G058300</name>
</gene>
<feature type="domain" description="Hemerythrin-like" evidence="1">
    <location>
        <begin position="87"/>
        <end position="202"/>
    </location>
</feature>
<dbReference type="Gene3D" id="1.20.120.520">
    <property type="entry name" value="nmb1532 protein domain like"/>
    <property type="match status" value="1"/>
</dbReference>
<dbReference type="PANTHER" id="PTHR35585:SF1">
    <property type="entry name" value="HHE DOMAIN PROTEIN (AFU_ORTHOLOGUE AFUA_4G00730)"/>
    <property type="match status" value="1"/>
</dbReference>
<sequence>MAALASVASIAALAPSNITRSSTACNVASQQPGFSFIALKCNVNLKSDSPFAGVPVTSSSFSVAKESRNNGLMRCMATSKSVQVGADIIDKVKQDHKELEEAYSNYKKFHKQNNEDEAAKWFNQFVWEVSRHAVSEELVLYPLIGQQGDKGQKLADESRTEHQKTKDMLAEIQGISDPDVFEKKFDAIMEALREHIRKEENEDLVYLKQSVDEAGRNAAGTTFALGKNIVPTKPHAAVPNRSAALEGALGLLVTPVDKLRDLFTPFPSQN</sequence>
<reference evidence="2" key="1">
    <citation type="submission" date="2020-06" db="EMBL/GenBank/DDBJ databases">
        <title>WGS assembly of Ceratodon purpureus strain R40.</title>
        <authorList>
            <person name="Carey S.B."/>
            <person name="Jenkins J."/>
            <person name="Shu S."/>
            <person name="Lovell J.T."/>
            <person name="Sreedasyam A."/>
            <person name="Maumus F."/>
            <person name="Tiley G.P."/>
            <person name="Fernandez-Pozo N."/>
            <person name="Barry K."/>
            <person name="Chen C."/>
            <person name="Wang M."/>
            <person name="Lipzen A."/>
            <person name="Daum C."/>
            <person name="Saski C.A."/>
            <person name="Payton A.C."/>
            <person name="Mcbreen J.C."/>
            <person name="Conrad R.E."/>
            <person name="Kollar L.M."/>
            <person name="Olsson S."/>
            <person name="Huttunen S."/>
            <person name="Landis J.B."/>
            <person name="Wickett N.J."/>
            <person name="Johnson M.G."/>
            <person name="Rensing S.A."/>
            <person name="Grimwood J."/>
            <person name="Schmutz J."/>
            <person name="Mcdaniel S.F."/>
        </authorList>
    </citation>
    <scope>NUCLEOTIDE SEQUENCE</scope>
    <source>
        <strain evidence="2">R40</strain>
    </source>
</reference>
<evidence type="ECO:0000259" key="1">
    <source>
        <dbReference type="Pfam" id="PF01814"/>
    </source>
</evidence>
<evidence type="ECO:0000313" key="2">
    <source>
        <dbReference type="EMBL" id="KAG0578900.1"/>
    </source>
</evidence>
<dbReference type="PANTHER" id="PTHR35585">
    <property type="entry name" value="HHE DOMAIN PROTEIN (AFU_ORTHOLOGUE AFUA_4G00730)"/>
    <property type="match status" value="1"/>
</dbReference>
<organism evidence="2 3">
    <name type="scientific">Ceratodon purpureus</name>
    <name type="common">Fire moss</name>
    <name type="synonym">Dicranum purpureum</name>
    <dbReference type="NCBI Taxonomy" id="3225"/>
    <lineage>
        <taxon>Eukaryota</taxon>
        <taxon>Viridiplantae</taxon>
        <taxon>Streptophyta</taxon>
        <taxon>Embryophyta</taxon>
        <taxon>Bryophyta</taxon>
        <taxon>Bryophytina</taxon>
        <taxon>Bryopsida</taxon>
        <taxon>Dicranidae</taxon>
        <taxon>Pseudoditrichales</taxon>
        <taxon>Ditrichaceae</taxon>
        <taxon>Ceratodon</taxon>
    </lineage>
</organism>
<keyword evidence="3" id="KW-1185">Reference proteome</keyword>
<protein>
    <recommendedName>
        <fullName evidence="1">Hemerythrin-like domain-containing protein</fullName>
    </recommendedName>
</protein>